<protein>
    <submittedName>
        <fullName evidence="1">Uncharacterized protein</fullName>
    </submittedName>
</protein>
<reference evidence="1 2" key="1">
    <citation type="submission" date="2021-06" db="EMBL/GenBank/DDBJ databases">
        <authorList>
            <person name="Palmer J.M."/>
        </authorList>
    </citation>
    <scope>NUCLEOTIDE SEQUENCE [LARGE SCALE GENOMIC DNA]</scope>
    <source>
        <strain evidence="2">if_2019</strain>
        <tissue evidence="1">Muscle</tissue>
    </source>
</reference>
<proteinExistence type="predicted"/>
<evidence type="ECO:0000313" key="2">
    <source>
        <dbReference type="Proteomes" id="UP001482620"/>
    </source>
</evidence>
<organism evidence="1 2">
    <name type="scientific">Ilyodon furcidens</name>
    <name type="common">goldbreast splitfin</name>
    <dbReference type="NCBI Taxonomy" id="33524"/>
    <lineage>
        <taxon>Eukaryota</taxon>
        <taxon>Metazoa</taxon>
        <taxon>Chordata</taxon>
        <taxon>Craniata</taxon>
        <taxon>Vertebrata</taxon>
        <taxon>Euteleostomi</taxon>
        <taxon>Actinopterygii</taxon>
        <taxon>Neopterygii</taxon>
        <taxon>Teleostei</taxon>
        <taxon>Neoteleostei</taxon>
        <taxon>Acanthomorphata</taxon>
        <taxon>Ovalentaria</taxon>
        <taxon>Atherinomorphae</taxon>
        <taxon>Cyprinodontiformes</taxon>
        <taxon>Goodeidae</taxon>
        <taxon>Ilyodon</taxon>
    </lineage>
</organism>
<keyword evidence="2" id="KW-1185">Reference proteome</keyword>
<evidence type="ECO:0000313" key="1">
    <source>
        <dbReference type="EMBL" id="MEQ2252154.1"/>
    </source>
</evidence>
<comment type="caution">
    <text evidence="1">The sequence shown here is derived from an EMBL/GenBank/DDBJ whole genome shotgun (WGS) entry which is preliminary data.</text>
</comment>
<gene>
    <name evidence="1" type="ORF">ILYODFUR_018775</name>
</gene>
<dbReference type="Proteomes" id="UP001482620">
    <property type="component" value="Unassembled WGS sequence"/>
</dbReference>
<dbReference type="EMBL" id="JAHRIQ010094525">
    <property type="protein sequence ID" value="MEQ2252154.1"/>
    <property type="molecule type" value="Genomic_DNA"/>
</dbReference>
<sequence>MDPRSNYAKIQANDEILTISAPQAEGLPETIKEGGLTGCLPFWLDSFSCSLLDPCYIVFPKFEQREDSHGKIAVHLNYFGHSHFTVHRALYRLTSRGTAMHTKSGCSKKEISALIKIAFLLLLPRTTHTCRYRYWRTTYQ</sequence>
<accession>A0ABV0V472</accession>
<name>A0ABV0V472_9TELE</name>